<organism evidence="1 2">
    <name type="scientific">Sphenostylis stenocarpa</name>
    <dbReference type="NCBI Taxonomy" id="92480"/>
    <lineage>
        <taxon>Eukaryota</taxon>
        <taxon>Viridiplantae</taxon>
        <taxon>Streptophyta</taxon>
        <taxon>Embryophyta</taxon>
        <taxon>Tracheophyta</taxon>
        <taxon>Spermatophyta</taxon>
        <taxon>Magnoliopsida</taxon>
        <taxon>eudicotyledons</taxon>
        <taxon>Gunneridae</taxon>
        <taxon>Pentapetalae</taxon>
        <taxon>rosids</taxon>
        <taxon>fabids</taxon>
        <taxon>Fabales</taxon>
        <taxon>Fabaceae</taxon>
        <taxon>Papilionoideae</taxon>
        <taxon>50 kb inversion clade</taxon>
        <taxon>NPAAA clade</taxon>
        <taxon>indigoferoid/millettioid clade</taxon>
        <taxon>Phaseoleae</taxon>
        <taxon>Sphenostylis</taxon>
    </lineage>
</organism>
<accession>A0AA86RWG6</accession>
<proteinExistence type="predicted"/>
<dbReference type="Gramene" id="rna-AYBTSS11_LOCUS4399">
    <property type="protein sequence ID" value="CAJ1929185.1"/>
    <property type="gene ID" value="gene-AYBTSS11_LOCUS4399"/>
</dbReference>
<evidence type="ECO:0000313" key="1">
    <source>
        <dbReference type="EMBL" id="CAJ1929185.1"/>
    </source>
</evidence>
<sequence length="112" mass="12345">MSFSCTDPNGWREIMKPVENGDTVNINYQNSWLGFSLSPQMNIVVPSHSHQTQPSSAAAETVPPTYYHYTPLHNYGLQGEHVGMCSSLPIMPLKSNVSLYGIEAMSRSQAQG</sequence>
<protein>
    <submittedName>
        <fullName evidence="1">Uncharacterized protein</fullName>
    </submittedName>
</protein>
<dbReference type="EMBL" id="OY731399">
    <property type="protein sequence ID" value="CAJ1929185.1"/>
    <property type="molecule type" value="Genomic_DNA"/>
</dbReference>
<name>A0AA86RWG6_9FABA</name>
<dbReference type="Proteomes" id="UP001189624">
    <property type="component" value="Chromosome 2"/>
</dbReference>
<keyword evidence="2" id="KW-1185">Reference proteome</keyword>
<reference evidence="1" key="1">
    <citation type="submission" date="2023-10" db="EMBL/GenBank/DDBJ databases">
        <authorList>
            <person name="Domelevo Entfellner J.-B."/>
        </authorList>
    </citation>
    <scope>NUCLEOTIDE SEQUENCE</scope>
</reference>
<evidence type="ECO:0000313" key="2">
    <source>
        <dbReference type="Proteomes" id="UP001189624"/>
    </source>
</evidence>
<dbReference type="AlphaFoldDB" id="A0AA86RWG6"/>
<gene>
    <name evidence="1" type="ORF">AYBTSS11_LOCUS4399</name>
</gene>